<proteinExistence type="predicted"/>
<evidence type="ECO:0000313" key="1">
    <source>
        <dbReference type="EMBL" id="MDZ5738332.1"/>
    </source>
</evidence>
<gene>
    <name evidence="1" type="ORF">SOW75_09050</name>
</gene>
<accession>A0ABU5KWN4</accession>
<dbReference type="RefSeq" id="WP_322491133.1">
    <property type="nucleotide sequence ID" value="NZ_JAXUBM010000007.1"/>
</dbReference>
<comment type="caution">
    <text evidence="1">The sequence shown here is derived from an EMBL/GenBank/DDBJ whole genome shotgun (WGS) entry which is preliminary data.</text>
</comment>
<reference evidence="1 2" key="1">
    <citation type="submission" date="2023-11" db="EMBL/GenBank/DDBJ databases">
        <title>Draft genomes analysis of Pseudomonas asiatica isolated from milk, feces and farm soil of cows suffering from clinical mastitis.</title>
        <authorList>
            <person name="Rahman T."/>
            <person name="Das Z.C."/>
            <person name="Hoque M.N."/>
        </authorList>
    </citation>
    <scope>NUCLEOTIDE SEQUENCE [LARGE SCALE GENOMIC DNA]</scope>
    <source>
        <strain evidence="1 2">2F2</strain>
    </source>
</reference>
<organism evidence="1 2">
    <name type="scientific">Pseudomonas asiatica</name>
    <dbReference type="NCBI Taxonomy" id="2219225"/>
    <lineage>
        <taxon>Bacteria</taxon>
        <taxon>Pseudomonadati</taxon>
        <taxon>Pseudomonadota</taxon>
        <taxon>Gammaproteobacteria</taxon>
        <taxon>Pseudomonadales</taxon>
        <taxon>Pseudomonadaceae</taxon>
        <taxon>Pseudomonas</taxon>
    </lineage>
</organism>
<name>A0ABU5KWN4_9PSED</name>
<protein>
    <submittedName>
        <fullName evidence="1">Uncharacterized protein</fullName>
    </submittedName>
</protein>
<keyword evidence="2" id="KW-1185">Reference proteome</keyword>
<dbReference type="Proteomes" id="UP001292116">
    <property type="component" value="Unassembled WGS sequence"/>
</dbReference>
<sequence>MDYLGLIDLTLIYSSPGLETTTCHPGVTATLFHNQPQRAWSVMVDHPDNLIRDGLIRAEVVLSDGRKLVGAARRPSILGNSFDLVEDGRQ</sequence>
<dbReference type="EMBL" id="JAXUBM010000007">
    <property type="protein sequence ID" value="MDZ5738332.1"/>
    <property type="molecule type" value="Genomic_DNA"/>
</dbReference>
<evidence type="ECO:0000313" key="2">
    <source>
        <dbReference type="Proteomes" id="UP001292116"/>
    </source>
</evidence>